<dbReference type="EMBL" id="KQ030684">
    <property type="protein sequence ID" value="KJZ69714.1"/>
    <property type="molecule type" value="Genomic_DNA"/>
</dbReference>
<dbReference type="GO" id="GO:0055070">
    <property type="term" value="P:copper ion homeostasis"/>
    <property type="evidence" value="ECO:0007669"/>
    <property type="project" value="TreeGrafter"/>
</dbReference>
<dbReference type="Proteomes" id="UP000054481">
    <property type="component" value="Unassembled WGS sequence"/>
</dbReference>
<dbReference type="PANTHER" id="PTHR43520:SF32">
    <property type="entry name" value="COPPER RESISTANCE P-TYPE ATPASE (EUROFUNG)"/>
    <property type="match status" value="1"/>
</dbReference>
<dbReference type="GO" id="GO:0043682">
    <property type="term" value="F:P-type divalent copper transporter activity"/>
    <property type="evidence" value="ECO:0007669"/>
    <property type="project" value="TreeGrafter"/>
</dbReference>
<evidence type="ECO:0000313" key="6">
    <source>
        <dbReference type="EMBL" id="KJZ69714.1"/>
    </source>
</evidence>
<dbReference type="InterPro" id="IPR023214">
    <property type="entry name" value="HAD_sf"/>
</dbReference>
<dbReference type="GO" id="GO:0016020">
    <property type="term" value="C:membrane"/>
    <property type="evidence" value="ECO:0007669"/>
    <property type="project" value="UniProtKB-SubCell"/>
</dbReference>
<organism evidence="6 7">
    <name type="scientific">Hirsutella minnesotensis 3608</name>
    <dbReference type="NCBI Taxonomy" id="1043627"/>
    <lineage>
        <taxon>Eukaryota</taxon>
        <taxon>Fungi</taxon>
        <taxon>Dikarya</taxon>
        <taxon>Ascomycota</taxon>
        <taxon>Pezizomycotina</taxon>
        <taxon>Sordariomycetes</taxon>
        <taxon>Hypocreomycetidae</taxon>
        <taxon>Hypocreales</taxon>
        <taxon>Ophiocordycipitaceae</taxon>
        <taxon>Hirsutella</taxon>
    </lineage>
</organism>
<protein>
    <submittedName>
        <fullName evidence="6">Uncharacterized protein</fullName>
    </submittedName>
</protein>
<accession>A0A0F8A1U3</accession>
<dbReference type="InterPro" id="IPR023299">
    <property type="entry name" value="ATPase_P-typ_cyto_dom_N"/>
</dbReference>
<keyword evidence="2" id="KW-0812">Transmembrane</keyword>
<dbReference type="InterPro" id="IPR018303">
    <property type="entry name" value="ATPase_P-typ_P_site"/>
</dbReference>
<dbReference type="GO" id="GO:0005507">
    <property type="term" value="F:copper ion binding"/>
    <property type="evidence" value="ECO:0007669"/>
    <property type="project" value="TreeGrafter"/>
</dbReference>
<keyword evidence="3" id="KW-1278">Translocase</keyword>
<keyword evidence="4" id="KW-1133">Transmembrane helix</keyword>
<dbReference type="PANTHER" id="PTHR43520">
    <property type="entry name" value="ATP7, ISOFORM B"/>
    <property type="match status" value="1"/>
</dbReference>
<evidence type="ECO:0000256" key="3">
    <source>
        <dbReference type="ARBA" id="ARBA00022967"/>
    </source>
</evidence>
<dbReference type="AlphaFoldDB" id="A0A0F8A1U3"/>
<evidence type="ECO:0000256" key="1">
    <source>
        <dbReference type="ARBA" id="ARBA00004370"/>
    </source>
</evidence>
<evidence type="ECO:0000256" key="4">
    <source>
        <dbReference type="ARBA" id="ARBA00022989"/>
    </source>
</evidence>
<evidence type="ECO:0000313" key="7">
    <source>
        <dbReference type="Proteomes" id="UP000054481"/>
    </source>
</evidence>
<proteinExistence type="predicted"/>
<dbReference type="PROSITE" id="PS00154">
    <property type="entry name" value="ATPASE_E1_E2"/>
    <property type="match status" value="1"/>
</dbReference>
<keyword evidence="5" id="KW-0472">Membrane</keyword>
<gene>
    <name evidence="6" type="ORF">HIM_10883</name>
</gene>
<reference evidence="6 7" key="1">
    <citation type="journal article" date="2014" name="Genome Biol. Evol.">
        <title>Comparative genomics and transcriptomics analyses reveal divergent lifestyle features of nematode endoparasitic fungus Hirsutella minnesotensis.</title>
        <authorList>
            <person name="Lai Y."/>
            <person name="Liu K."/>
            <person name="Zhang X."/>
            <person name="Zhang X."/>
            <person name="Li K."/>
            <person name="Wang N."/>
            <person name="Shu C."/>
            <person name="Wu Y."/>
            <person name="Wang C."/>
            <person name="Bushley K.E."/>
            <person name="Xiang M."/>
            <person name="Liu X."/>
        </authorList>
    </citation>
    <scope>NUCLEOTIDE SEQUENCE [LARGE SCALE GENOMIC DNA]</scope>
    <source>
        <strain evidence="6 7">3608</strain>
    </source>
</reference>
<dbReference type="Pfam" id="PF00702">
    <property type="entry name" value="Hydrolase"/>
    <property type="match status" value="1"/>
</dbReference>
<name>A0A0F8A1U3_9HYPO</name>
<sequence length="189" mass="20627">MSLRISARRTNGHFCRRWAENGILAKGGGEVFEKSSKIDCVVFDKTGTLTVGGDPRITDSIVFPDGDLSEVMDERTLLSGLKAAEESSSHPIAKAIVSYCGSEWEPAALGHVEELPGKGMKAAYRDRPLDLAVDNEHLMRGLSVPLSKRTTNLLESWKGEAKSVALVSCKRREDSEWKLAAILTISDPI</sequence>
<dbReference type="Gene3D" id="3.40.50.1000">
    <property type="entry name" value="HAD superfamily/HAD-like"/>
    <property type="match status" value="1"/>
</dbReference>
<dbReference type="GO" id="GO:0000166">
    <property type="term" value="F:nucleotide binding"/>
    <property type="evidence" value="ECO:0007669"/>
    <property type="project" value="InterPro"/>
</dbReference>
<comment type="subcellular location">
    <subcellularLocation>
        <location evidence="1">Membrane</location>
    </subcellularLocation>
</comment>
<dbReference type="OrthoDB" id="432719at2759"/>
<evidence type="ECO:0000256" key="2">
    <source>
        <dbReference type="ARBA" id="ARBA00022692"/>
    </source>
</evidence>
<keyword evidence="7" id="KW-1185">Reference proteome</keyword>
<dbReference type="Gene3D" id="3.40.1110.10">
    <property type="entry name" value="Calcium-transporting ATPase, cytoplasmic domain N"/>
    <property type="match status" value="1"/>
</dbReference>
<evidence type="ECO:0000256" key="5">
    <source>
        <dbReference type="ARBA" id="ARBA00023136"/>
    </source>
</evidence>
<dbReference type="SUPFAM" id="SSF81660">
    <property type="entry name" value="Metal cation-transporting ATPase, ATP-binding domain N"/>
    <property type="match status" value="1"/>
</dbReference>